<organism evidence="2 3">
    <name type="scientific">Streptomyces galilaeus</name>
    <dbReference type="NCBI Taxonomy" id="33899"/>
    <lineage>
        <taxon>Bacteria</taxon>
        <taxon>Bacillati</taxon>
        <taxon>Actinomycetota</taxon>
        <taxon>Actinomycetes</taxon>
        <taxon>Kitasatosporales</taxon>
        <taxon>Streptomycetaceae</taxon>
        <taxon>Streptomyces</taxon>
    </lineage>
</organism>
<keyword evidence="1" id="KW-0812">Transmembrane</keyword>
<dbReference type="EMBL" id="JBJVNE010000022">
    <property type="protein sequence ID" value="MFM9651697.1"/>
    <property type="molecule type" value="Genomic_DNA"/>
</dbReference>
<reference evidence="2 3" key="1">
    <citation type="submission" date="2024-12" db="EMBL/GenBank/DDBJ databases">
        <title>Forecasting of Potato common scab and diversities of Pathogenic streptomyces spp. in china.</title>
        <authorList>
            <person name="Handique U."/>
            <person name="Wu J."/>
        </authorList>
    </citation>
    <scope>NUCLEOTIDE SEQUENCE [LARGE SCALE GENOMIC DNA]</scope>
    <source>
        <strain evidence="2 3">ZRIMU1585</strain>
    </source>
</reference>
<protein>
    <submittedName>
        <fullName evidence="2">Uncharacterized protein</fullName>
    </submittedName>
</protein>
<dbReference type="Proteomes" id="UP001631993">
    <property type="component" value="Unassembled WGS sequence"/>
</dbReference>
<feature type="transmembrane region" description="Helical" evidence="1">
    <location>
        <begin position="42"/>
        <end position="62"/>
    </location>
</feature>
<keyword evidence="1" id="KW-1133">Transmembrane helix</keyword>
<evidence type="ECO:0000313" key="2">
    <source>
        <dbReference type="EMBL" id="MFM9651697.1"/>
    </source>
</evidence>
<gene>
    <name evidence="2" type="ORF">ACKI1S_36785</name>
</gene>
<keyword evidence="3" id="KW-1185">Reference proteome</keyword>
<name>A0ABW9IUF2_STRGJ</name>
<sequence length="408" mass="44295">MRNGGEAQGADADGHGELRRETGQLAAPAPPTLLGRLKKHRLLASALTLALVATGVAVPLALAGQDEGPPCQEIPATPRALAENPAAATRALDPGDDLNRLDAVRRLLAHEHPCSDGGQALGAVVDAATRATGPDTPHTLAQARAAFGVVAALNDVELPDGMAPGVARMLAQYVVDQHRYLGSDDEAVLPAVPAESTRPNEKGWTTYGRFLAPGEAHADFEHTRPYPRDKADPRDLIAELAKDPQAFAILYAAERAWFAYYLERLDGQGTDPAYQPKPTKYYPSPRTTWIHYDLEHMADRIGVLMGYRSLYARNGTIPDVTAFDAAVRRHTPGVYLADERQLTGRPPMASIAARKPSGRADENLMDARHELDTVLDAWAAARRIPEARAASLWQIIDNRYVWVLQTTR</sequence>
<accession>A0ABW9IUF2</accession>
<proteinExistence type="predicted"/>
<comment type="caution">
    <text evidence="2">The sequence shown here is derived from an EMBL/GenBank/DDBJ whole genome shotgun (WGS) entry which is preliminary data.</text>
</comment>
<keyword evidence="1" id="KW-0472">Membrane</keyword>
<evidence type="ECO:0000313" key="3">
    <source>
        <dbReference type="Proteomes" id="UP001631993"/>
    </source>
</evidence>
<evidence type="ECO:0000256" key="1">
    <source>
        <dbReference type="SAM" id="Phobius"/>
    </source>
</evidence>
<dbReference type="RefSeq" id="WP_369277534.1">
    <property type="nucleotide sequence ID" value="NZ_JBJVMW010000013.1"/>
</dbReference>